<evidence type="ECO:0000256" key="2">
    <source>
        <dbReference type="ARBA" id="ARBA00007717"/>
    </source>
</evidence>
<keyword evidence="7 10" id="KW-1133">Transmembrane helix</keyword>
<keyword evidence="4 10" id="KW-0812">Transmembrane</keyword>
<organism evidence="13 14">
    <name type="scientific">Cucumis melo</name>
    <name type="common">Muskmelon</name>
    <dbReference type="NCBI Taxonomy" id="3656"/>
    <lineage>
        <taxon>Eukaryota</taxon>
        <taxon>Viridiplantae</taxon>
        <taxon>Streptophyta</taxon>
        <taxon>Embryophyta</taxon>
        <taxon>Tracheophyta</taxon>
        <taxon>Spermatophyta</taxon>
        <taxon>Magnoliopsida</taxon>
        <taxon>eudicotyledons</taxon>
        <taxon>Gunneridae</taxon>
        <taxon>Pentapetalae</taxon>
        <taxon>rosids</taxon>
        <taxon>fabids</taxon>
        <taxon>Cucurbitales</taxon>
        <taxon>Cucurbitaceae</taxon>
        <taxon>Benincaseae</taxon>
        <taxon>Cucumis</taxon>
    </lineage>
</organism>
<sequence length="643" mass="70102">MNDPTDSDLIERTPKSSSMSSQFLYLLLFLTSLRLSSSDEQKMESVPDLQNSMYLAVDGYPCIRLLNLSGEIGCSNPGREKVVLPMINFKDADEILEPSAVLVSMDAISSFFTRLQDDSHFANNVGGVLIEPGTGIQNRTEGFSPAQKFPQAKFAPYKKNDYEWNPIGSGIMWNRYNFPVFLISESSISSIQEAASKNVKSKKDYVSNVAEFDLVMQTTKAGTHSSMSCLKEETCLPLGGYSVWSSLPPINTSSSDQSKPVILTVASMDSASFFRDKSIGADSPISGLIALLAAVDALSHVDGLDDLHKQVFEIGSVGKSSNHGSGNFFAHMTEVSSSKNETWNALKLARESLPLENIKVSPASTTNPGIPPSSLMAFLAKNPQISGVVLDDFDTGFTNQFYQSHLDDLHNINSSAIEAAALLVARTLYILAINKNELSSSVLTAIKVNTSLVEELIGCLLNCDPGLSCELVKRYITPSSVCPNHYVGVILDEPSSAPYPDYVHDVSRFVWNFLADRTSIPKENTSSVCSQNCDDRSEVCIGAETGKGTCVISTTRYIPAYSTRLKFESGYWSVLPPNSSDHLGAVDPVWTESNWNTIGLRIYTIQAAAYDRFVLLGGITTTILAYFAIVAVRSSIIKALKRD</sequence>
<evidence type="ECO:0000259" key="12">
    <source>
        <dbReference type="Pfam" id="PF18266"/>
    </source>
</evidence>
<dbReference type="Pfam" id="PF18266">
    <property type="entry name" value="Ncstrn_small"/>
    <property type="match status" value="1"/>
</dbReference>
<keyword evidence="6" id="KW-0914">Notch signaling pathway</keyword>
<evidence type="ECO:0000313" key="13">
    <source>
        <dbReference type="Proteomes" id="UP001652600"/>
    </source>
</evidence>
<dbReference type="GeneID" id="103496866"/>
<dbReference type="Proteomes" id="UP001652600">
    <property type="component" value="Chromosome 6"/>
</dbReference>
<evidence type="ECO:0000256" key="1">
    <source>
        <dbReference type="ARBA" id="ARBA00004479"/>
    </source>
</evidence>
<keyword evidence="13" id="KW-1185">Reference proteome</keyword>
<feature type="chain" id="PRO_5045863177" description="Nicastrin" evidence="11">
    <location>
        <begin position="39"/>
        <end position="643"/>
    </location>
</feature>
<evidence type="ECO:0000256" key="11">
    <source>
        <dbReference type="SAM" id="SignalP"/>
    </source>
</evidence>
<gene>
    <name evidence="14" type="primary">LOC103496866</name>
</gene>
<dbReference type="InterPro" id="IPR041084">
    <property type="entry name" value="Ncstrn_small"/>
</dbReference>
<reference evidence="14" key="1">
    <citation type="submission" date="2025-08" db="UniProtKB">
        <authorList>
            <consortium name="RefSeq"/>
        </authorList>
    </citation>
    <scope>IDENTIFICATION</scope>
    <source>
        <tissue evidence="14">Stem</tissue>
    </source>
</reference>
<feature type="domain" description="Nicastrin small lobe" evidence="12">
    <location>
        <begin position="61"/>
        <end position="218"/>
    </location>
</feature>
<dbReference type="PANTHER" id="PTHR21092:SF0">
    <property type="entry name" value="NICASTRIN"/>
    <property type="match status" value="1"/>
</dbReference>
<dbReference type="Pfam" id="PF05450">
    <property type="entry name" value="Nicastrin"/>
    <property type="match status" value="1"/>
</dbReference>
<evidence type="ECO:0000256" key="8">
    <source>
        <dbReference type="ARBA" id="ARBA00023136"/>
    </source>
</evidence>
<name>A0ABM3KUJ3_CUCME</name>
<keyword evidence="8 10" id="KW-0472">Membrane</keyword>
<keyword evidence="5 11" id="KW-0732">Signal</keyword>
<evidence type="ECO:0000256" key="7">
    <source>
        <dbReference type="ARBA" id="ARBA00022989"/>
    </source>
</evidence>
<dbReference type="PANTHER" id="PTHR21092">
    <property type="entry name" value="NICASTRIN"/>
    <property type="match status" value="1"/>
</dbReference>
<keyword evidence="9" id="KW-0325">Glycoprotein</keyword>
<accession>A0ABM3KUJ3</accession>
<evidence type="ECO:0000313" key="14">
    <source>
        <dbReference type="RefSeq" id="XP_050941448.1"/>
    </source>
</evidence>
<dbReference type="RefSeq" id="XP_050941448.1">
    <property type="nucleotide sequence ID" value="XM_051085491.1"/>
</dbReference>
<comment type="similarity">
    <text evidence="2">Belongs to the nicastrin family.</text>
</comment>
<evidence type="ECO:0000256" key="4">
    <source>
        <dbReference type="ARBA" id="ARBA00022692"/>
    </source>
</evidence>
<feature type="transmembrane region" description="Helical" evidence="10">
    <location>
        <begin position="613"/>
        <end position="632"/>
    </location>
</feature>
<evidence type="ECO:0000256" key="9">
    <source>
        <dbReference type="ARBA" id="ARBA00023180"/>
    </source>
</evidence>
<proteinExistence type="inferred from homology"/>
<protein>
    <recommendedName>
        <fullName evidence="3">Nicastrin</fullName>
    </recommendedName>
</protein>
<evidence type="ECO:0000256" key="10">
    <source>
        <dbReference type="SAM" id="Phobius"/>
    </source>
</evidence>
<evidence type="ECO:0000256" key="6">
    <source>
        <dbReference type="ARBA" id="ARBA00022976"/>
    </source>
</evidence>
<dbReference type="SUPFAM" id="SSF53187">
    <property type="entry name" value="Zn-dependent exopeptidases"/>
    <property type="match status" value="1"/>
</dbReference>
<feature type="signal peptide" evidence="11">
    <location>
        <begin position="1"/>
        <end position="38"/>
    </location>
</feature>
<comment type="subcellular location">
    <subcellularLocation>
        <location evidence="1">Membrane</location>
        <topology evidence="1">Single-pass type I membrane protein</topology>
    </subcellularLocation>
</comment>
<evidence type="ECO:0000256" key="5">
    <source>
        <dbReference type="ARBA" id="ARBA00022729"/>
    </source>
</evidence>
<evidence type="ECO:0000256" key="3">
    <source>
        <dbReference type="ARBA" id="ARBA00015303"/>
    </source>
</evidence>
<dbReference type="InterPro" id="IPR008710">
    <property type="entry name" value="Nicastrin"/>
</dbReference>